<dbReference type="SMART" id="SM00671">
    <property type="entry name" value="SEL1"/>
    <property type="match status" value="3"/>
</dbReference>
<dbReference type="InterPro" id="IPR050767">
    <property type="entry name" value="Sel1_AlgK"/>
</dbReference>
<organism evidence="1 2">
    <name type="scientific">Rhodoplanes roseus</name>
    <dbReference type="NCBI Taxonomy" id="29409"/>
    <lineage>
        <taxon>Bacteria</taxon>
        <taxon>Pseudomonadati</taxon>
        <taxon>Pseudomonadota</taxon>
        <taxon>Alphaproteobacteria</taxon>
        <taxon>Hyphomicrobiales</taxon>
        <taxon>Nitrobacteraceae</taxon>
        <taxon>Rhodoplanes</taxon>
    </lineage>
</organism>
<keyword evidence="2" id="KW-1185">Reference proteome</keyword>
<name>A0A327KJM3_9BRAD</name>
<dbReference type="Proteomes" id="UP000249130">
    <property type="component" value="Unassembled WGS sequence"/>
</dbReference>
<dbReference type="InterPro" id="IPR006597">
    <property type="entry name" value="Sel1-like"/>
</dbReference>
<dbReference type="Pfam" id="PF08238">
    <property type="entry name" value="Sel1"/>
    <property type="match status" value="3"/>
</dbReference>
<dbReference type="PANTHER" id="PTHR11102">
    <property type="entry name" value="SEL-1-LIKE PROTEIN"/>
    <property type="match status" value="1"/>
</dbReference>
<dbReference type="InterPro" id="IPR011990">
    <property type="entry name" value="TPR-like_helical_dom_sf"/>
</dbReference>
<dbReference type="PANTHER" id="PTHR11102:SF160">
    <property type="entry name" value="ERAD-ASSOCIATED E3 UBIQUITIN-PROTEIN LIGASE COMPONENT HRD3"/>
    <property type="match status" value="1"/>
</dbReference>
<comment type="caution">
    <text evidence="1">The sequence shown here is derived from an EMBL/GenBank/DDBJ whole genome shotgun (WGS) entry which is preliminary data.</text>
</comment>
<evidence type="ECO:0008006" key="3">
    <source>
        <dbReference type="Google" id="ProtNLM"/>
    </source>
</evidence>
<dbReference type="RefSeq" id="WP_146604706.1">
    <property type="nucleotide sequence ID" value="NZ_NPEX01000544.1"/>
</dbReference>
<dbReference type="SUPFAM" id="SSF81901">
    <property type="entry name" value="HCP-like"/>
    <property type="match status" value="1"/>
</dbReference>
<reference evidence="1 2" key="1">
    <citation type="submission" date="2017-07" db="EMBL/GenBank/DDBJ databases">
        <title>Draft Genome Sequences of Select Purple Nonsulfur Bacteria.</title>
        <authorList>
            <person name="Lasarre B."/>
            <person name="Mckinlay J.B."/>
        </authorList>
    </citation>
    <scope>NUCLEOTIDE SEQUENCE [LARGE SCALE GENOMIC DNA]</scope>
    <source>
        <strain evidence="1 2">DSM 5909</strain>
    </source>
</reference>
<protein>
    <recommendedName>
        <fullName evidence="3">Sel1 repeat family protein</fullName>
    </recommendedName>
</protein>
<gene>
    <name evidence="1" type="ORF">CH341_30865</name>
</gene>
<accession>A0A327KJM3</accession>
<dbReference type="EMBL" id="NPEX01000544">
    <property type="protein sequence ID" value="RAI35498.1"/>
    <property type="molecule type" value="Genomic_DNA"/>
</dbReference>
<dbReference type="Gene3D" id="1.25.40.10">
    <property type="entry name" value="Tetratricopeptide repeat domain"/>
    <property type="match status" value="1"/>
</dbReference>
<feature type="non-terminal residue" evidence="1">
    <location>
        <position position="156"/>
    </location>
</feature>
<dbReference type="AlphaFoldDB" id="A0A327KJM3"/>
<proteinExistence type="predicted"/>
<dbReference type="OrthoDB" id="9797030at2"/>
<evidence type="ECO:0000313" key="1">
    <source>
        <dbReference type="EMBL" id="RAI35498.1"/>
    </source>
</evidence>
<sequence>MRWLDRLMGRDTAPLDIKARMAEAYEAAGRHDYAVALDIWAELAHAGVARAQNNVGACFAEGLGVERDLKLARRWLELAAASGDAVGQRNLAALDFKGEDREPDYAAAARNYRAAAEQGDGPAQDMLSWMLLEGEVVPRDLLEARRWAEAAARQGV</sequence>
<evidence type="ECO:0000313" key="2">
    <source>
        <dbReference type="Proteomes" id="UP000249130"/>
    </source>
</evidence>